<dbReference type="AlphaFoldDB" id="A0A9J6FTU3"/>
<dbReference type="Proteomes" id="UP000821853">
    <property type="component" value="Chromosome 3"/>
</dbReference>
<name>A0A9J6FTU3_HAELO</name>
<proteinExistence type="predicted"/>
<accession>A0A9J6FTU3</accession>
<dbReference type="EMBL" id="JABSTR010000005">
    <property type="protein sequence ID" value="KAH9369590.1"/>
    <property type="molecule type" value="Genomic_DNA"/>
</dbReference>
<gene>
    <name evidence="2" type="ORF">HPB48_011516</name>
</gene>
<feature type="region of interest" description="Disordered" evidence="1">
    <location>
        <begin position="31"/>
        <end position="72"/>
    </location>
</feature>
<evidence type="ECO:0000313" key="2">
    <source>
        <dbReference type="EMBL" id="KAH9369590.1"/>
    </source>
</evidence>
<sequence>MEAWLLGQTVVLYGARKPRPQDVGNLQHLISNSTSTSESSEDDIESNTSKHSVHHASSNDSMQTSQPCGGGTSAGTKALSCSGCVGSAVVTCGSMADKAAGNHPLSTAGDSGYCQSGLHQLIQQQPFVLAPRQGGTEQRPVDIQRTCQRRQHVFFQRPIIIVGRRRSGQ</sequence>
<comment type="caution">
    <text evidence="2">The sequence shown here is derived from an EMBL/GenBank/DDBJ whole genome shotgun (WGS) entry which is preliminary data.</text>
</comment>
<feature type="compositionally biased region" description="Polar residues" evidence="1">
    <location>
        <begin position="55"/>
        <end position="67"/>
    </location>
</feature>
<reference evidence="2 3" key="1">
    <citation type="journal article" date="2020" name="Cell">
        <title>Large-Scale Comparative Analyses of Tick Genomes Elucidate Their Genetic Diversity and Vector Capacities.</title>
        <authorList>
            <consortium name="Tick Genome and Microbiome Consortium (TIGMIC)"/>
            <person name="Jia N."/>
            <person name="Wang J."/>
            <person name="Shi W."/>
            <person name="Du L."/>
            <person name="Sun Y."/>
            <person name="Zhan W."/>
            <person name="Jiang J.F."/>
            <person name="Wang Q."/>
            <person name="Zhang B."/>
            <person name="Ji P."/>
            <person name="Bell-Sakyi L."/>
            <person name="Cui X.M."/>
            <person name="Yuan T.T."/>
            <person name="Jiang B.G."/>
            <person name="Yang W.F."/>
            <person name="Lam T.T."/>
            <person name="Chang Q.C."/>
            <person name="Ding S.J."/>
            <person name="Wang X.J."/>
            <person name="Zhu J.G."/>
            <person name="Ruan X.D."/>
            <person name="Zhao L."/>
            <person name="Wei J.T."/>
            <person name="Ye R.Z."/>
            <person name="Que T.C."/>
            <person name="Du C.H."/>
            <person name="Zhou Y.H."/>
            <person name="Cheng J.X."/>
            <person name="Dai P.F."/>
            <person name="Guo W.B."/>
            <person name="Han X.H."/>
            <person name="Huang E.J."/>
            <person name="Li L.F."/>
            <person name="Wei W."/>
            <person name="Gao Y.C."/>
            <person name="Liu J.Z."/>
            <person name="Shao H.Z."/>
            <person name="Wang X."/>
            <person name="Wang C.C."/>
            <person name="Yang T.C."/>
            <person name="Huo Q.B."/>
            <person name="Li W."/>
            <person name="Chen H.Y."/>
            <person name="Chen S.E."/>
            <person name="Zhou L.G."/>
            <person name="Ni X.B."/>
            <person name="Tian J.H."/>
            <person name="Sheng Y."/>
            <person name="Liu T."/>
            <person name="Pan Y.S."/>
            <person name="Xia L.Y."/>
            <person name="Li J."/>
            <person name="Zhao F."/>
            <person name="Cao W.C."/>
        </authorList>
    </citation>
    <scope>NUCLEOTIDE SEQUENCE [LARGE SCALE GENOMIC DNA]</scope>
    <source>
        <strain evidence="2">HaeL-2018</strain>
    </source>
</reference>
<evidence type="ECO:0000313" key="3">
    <source>
        <dbReference type="Proteomes" id="UP000821853"/>
    </source>
</evidence>
<protein>
    <submittedName>
        <fullName evidence="2">Uncharacterized protein</fullName>
    </submittedName>
</protein>
<organism evidence="2 3">
    <name type="scientific">Haemaphysalis longicornis</name>
    <name type="common">Bush tick</name>
    <dbReference type="NCBI Taxonomy" id="44386"/>
    <lineage>
        <taxon>Eukaryota</taxon>
        <taxon>Metazoa</taxon>
        <taxon>Ecdysozoa</taxon>
        <taxon>Arthropoda</taxon>
        <taxon>Chelicerata</taxon>
        <taxon>Arachnida</taxon>
        <taxon>Acari</taxon>
        <taxon>Parasitiformes</taxon>
        <taxon>Ixodida</taxon>
        <taxon>Ixodoidea</taxon>
        <taxon>Ixodidae</taxon>
        <taxon>Haemaphysalinae</taxon>
        <taxon>Haemaphysalis</taxon>
    </lineage>
</organism>
<evidence type="ECO:0000256" key="1">
    <source>
        <dbReference type="SAM" id="MobiDB-lite"/>
    </source>
</evidence>
<dbReference type="VEuPathDB" id="VectorBase:HLOH_055612"/>
<keyword evidence="3" id="KW-1185">Reference proteome</keyword>